<sequence length="209" mass="23967">MNHSLNLIFNNPEGGEVYYSCKIDLKPWFFWSKKGSKSFDLEGCHIDIHWDLRSTRFFGSPKLCSDYYVALVSDGEVVLLTKARPAFVDPTLFYKKENVFAKKAFTMRAKFNEKKQEHDVVVESSTTGPKDPEMWISIDGILVIHVKKLQWKFRGNQTVMVNKQQLQVLWDVHGWLFNSPGAGHGSSADKDGSSQATNYDISERYFSLN</sequence>
<dbReference type="AlphaFoldDB" id="A0A2C9UPA2"/>
<name>A0A2C9UPA2_MANES</name>
<dbReference type="PANTHER" id="PTHR31972:SF2">
    <property type="entry name" value="DUF868 FAMILY PROTEIN (DUF868)"/>
    <property type="match status" value="1"/>
</dbReference>
<gene>
    <name evidence="1" type="ORF">MANES_13G052800</name>
</gene>
<organism evidence="1">
    <name type="scientific">Manihot esculenta</name>
    <name type="common">Cassava</name>
    <name type="synonym">Jatropha manihot</name>
    <dbReference type="NCBI Taxonomy" id="3983"/>
    <lineage>
        <taxon>Eukaryota</taxon>
        <taxon>Viridiplantae</taxon>
        <taxon>Streptophyta</taxon>
        <taxon>Embryophyta</taxon>
        <taxon>Tracheophyta</taxon>
        <taxon>Spermatophyta</taxon>
        <taxon>Magnoliopsida</taxon>
        <taxon>eudicotyledons</taxon>
        <taxon>Gunneridae</taxon>
        <taxon>Pentapetalae</taxon>
        <taxon>rosids</taxon>
        <taxon>fabids</taxon>
        <taxon>Malpighiales</taxon>
        <taxon>Euphorbiaceae</taxon>
        <taxon>Crotonoideae</taxon>
        <taxon>Manihoteae</taxon>
        <taxon>Manihot</taxon>
    </lineage>
</organism>
<protein>
    <recommendedName>
        <fullName evidence="2">DUF868 domain-containing protein</fullName>
    </recommendedName>
</protein>
<proteinExistence type="predicted"/>
<dbReference type="PANTHER" id="PTHR31972">
    <property type="entry name" value="EXPRESSED PROTEIN"/>
    <property type="match status" value="1"/>
</dbReference>
<accession>A0A2C9UPA2</accession>
<dbReference type="STRING" id="3983.A0A2C9UPA2"/>
<dbReference type="InterPro" id="IPR008586">
    <property type="entry name" value="DUF868_pln"/>
</dbReference>
<evidence type="ECO:0000313" key="1">
    <source>
        <dbReference type="EMBL" id="OAY32882.1"/>
    </source>
</evidence>
<evidence type="ECO:0008006" key="2">
    <source>
        <dbReference type="Google" id="ProtNLM"/>
    </source>
</evidence>
<dbReference type="EMBL" id="CM004399">
    <property type="protein sequence ID" value="OAY32882.1"/>
    <property type="molecule type" value="Genomic_DNA"/>
</dbReference>
<dbReference type="Pfam" id="PF05910">
    <property type="entry name" value="DUF868"/>
    <property type="match status" value="1"/>
</dbReference>
<reference evidence="1" key="1">
    <citation type="submission" date="2016-02" db="EMBL/GenBank/DDBJ databases">
        <title>WGS assembly of Manihot esculenta.</title>
        <authorList>
            <person name="Bredeson J.V."/>
            <person name="Prochnik S.E."/>
            <person name="Lyons J.B."/>
            <person name="Schmutz J."/>
            <person name="Grimwood J."/>
            <person name="Vrebalov J."/>
            <person name="Bart R.S."/>
            <person name="Amuge T."/>
            <person name="Ferguson M.E."/>
            <person name="Green R."/>
            <person name="Putnam N."/>
            <person name="Stites J."/>
            <person name="Rounsley S."/>
            <person name="Rokhsar D.S."/>
        </authorList>
    </citation>
    <scope>NUCLEOTIDE SEQUENCE [LARGE SCALE GENOMIC DNA]</scope>
    <source>
        <tissue evidence="1">Leaf</tissue>
    </source>
</reference>